<dbReference type="AlphaFoldDB" id="A0A2G5HZR1"/>
<dbReference type="InterPro" id="IPR007138">
    <property type="entry name" value="ABM_dom"/>
</dbReference>
<dbReference type="InterPro" id="IPR011008">
    <property type="entry name" value="Dimeric_a/b-barrel"/>
</dbReference>
<feature type="domain" description="ABM" evidence="1">
    <location>
        <begin position="24"/>
        <end position="81"/>
    </location>
</feature>
<evidence type="ECO:0000259" key="1">
    <source>
        <dbReference type="Pfam" id="PF03992"/>
    </source>
</evidence>
<dbReference type="EMBL" id="CP134185">
    <property type="protein sequence ID" value="WPA97885.1"/>
    <property type="molecule type" value="Genomic_DNA"/>
</dbReference>
<reference evidence="3 5" key="2">
    <citation type="submission" date="2023-09" db="EMBL/GenBank/DDBJ databases">
        <title>Complete-Gapless Cercospora beticola genome.</title>
        <authorList>
            <person name="Wyatt N.A."/>
            <person name="Spanner R.E."/>
            <person name="Bolton M.D."/>
        </authorList>
    </citation>
    <scope>NUCLEOTIDE SEQUENCE [LARGE SCALE GENOMIC DNA]</scope>
    <source>
        <strain evidence="3">Cb09-40</strain>
    </source>
</reference>
<dbReference type="Gene3D" id="3.30.70.100">
    <property type="match status" value="2"/>
</dbReference>
<dbReference type="OrthoDB" id="3830579at2759"/>
<dbReference type="PANTHER" id="PTHR42052">
    <property type="entry name" value="ABM DOMAIN-CONTAINING PROTEIN"/>
    <property type="match status" value="1"/>
</dbReference>
<evidence type="ECO:0000313" key="4">
    <source>
        <dbReference type="Proteomes" id="UP000230605"/>
    </source>
</evidence>
<dbReference type="PANTHER" id="PTHR42052:SF1">
    <property type="entry name" value="ABM DOMAIN-CONTAINING PROTEIN"/>
    <property type="match status" value="1"/>
</dbReference>
<sequence length="223" mass="24640">MPTTTEILVCPLKPGSDIGSESNEAAQILKEVGATLKKTDGVQQIQFGMQVEKPDVFQLLVHWDSVDHHKAFMATEEYKPFLNRFLGIVGGDLSLIHANLEPSGELNKAISAPVTEVATFYFGSDGAPEGYLEGVEKFKKIMEKEKSDGYIAGAIGLTVEDNVKSPTKEDVEGKAAVLIIGWESVEKHMQFRETATFKDNIHYLRNGAKDVEMHHVAFLNFVE</sequence>
<gene>
    <name evidence="2" type="ORF">CB0940_05348</name>
    <name evidence="3" type="ORF">RHO25_002496</name>
</gene>
<protein>
    <recommendedName>
        <fullName evidence="1">ABM domain-containing protein</fullName>
    </recommendedName>
</protein>
<proteinExistence type="predicted"/>
<keyword evidence="5" id="KW-1185">Reference proteome</keyword>
<evidence type="ECO:0000313" key="2">
    <source>
        <dbReference type="EMBL" id="PIA98055.1"/>
    </source>
</evidence>
<name>A0A2G5HZR1_CERBT</name>
<dbReference type="SUPFAM" id="SSF54909">
    <property type="entry name" value="Dimeric alpha+beta barrel"/>
    <property type="match status" value="1"/>
</dbReference>
<reference evidence="2 4" key="1">
    <citation type="submission" date="2015-10" db="EMBL/GenBank/DDBJ databases">
        <title>The cercosporin biosynthetic gene cluster was horizontally transferred to several fungal lineages and shown to be expanded in Cercospora beticola based on microsynteny with recipient genomes.</title>
        <authorList>
            <person name="De Jonge R."/>
            <person name="Ebert M.K."/>
            <person name="Suttle J.C."/>
            <person name="Jurick Ii W.M."/>
            <person name="Secor G.A."/>
            <person name="Thomma B.P."/>
            <person name="Van De Peer Y."/>
            <person name="Bolton M.D."/>
        </authorList>
    </citation>
    <scope>NUCLEOTIDE SEQUENCE [LARGE SCALE GENOMIC DNA]</scope>
    <source>
        <strain evidence="2 4">09-40</strain>
    </source>
</reference>
<evidence type="ECO:0000313" key="5">
    <source>
        <dbReference type="Proteomes" id="UP001302367"/>
    </source>
</evidence>
<dbReference type="Pfam" id="PF03992">
    <property type="entry name" value="ABM"/>
    <property type="match status" value="1"/>
</dbReference>
<dbReference type="Proteomes" id="UP001302367">
    <property type="component" value="Chromosome 2"/>
</dbReference>
<accession>A0A2G5HZR1</accession>
<organism evidence="2 4">
    <name type="scientific">Cercospora beticola</name>
    <name type="common">Sugarbeet leaf spot fungus</name>
    <dbReference type="NCBI Taxonomy" id="122368"/>
    <lineage>
        <taxon>Eukaryota</taxon>
        <taxon>Fungi</taxon>
        <taxon>Dikarya</taxon>
        <taxon>Ascomycota</taxon>
        <taxon>Pezizomycotina</taxon>
        <taxon>Dothideomycetes</taxon>
        <taxon>Dothideomycetidae</taxon>
        <taxon>Mycosphaerellales</taxon>
        <taxon>Mycosphaerellaceae</taxon>
        <taxon>Cercospora</taxon>
    </lineage>
</organism>
<dbReference type="Proteomes" id="UP000230605">
    <property type="component" value="Chromosome 2"/>
</dbReference>
<dbReference type="EMBL" id="LKMD01000102">
    <property type="protein sequence ID" value="PIA98055.1"/>
    <property type="molecule type" value="Genomic_DNA"/>
</dbReference>
<evidence type="ECO:0000313" key="3">
    <source>
        <dbReference type="EMBL" id="WPA97885.1"/>
    </source>
</evidence>